<feature type="region of interest" description="Disordered" evidence="8">
    <location>
        <begin position="543"/>
        <end position="606"/>
    </location>
</feature>
<keyword evidence="11" id="KW-1185">Reference proteome</keyword>
<feature type="region of interest" description="Disordered" evidence="8">
    <location>
        <begin position="806"/>
        <end position="849"/>
    </location>
</feature>
<dbReference type="InterPro" id="IPR036236">
    <property type="entry name" value="Znf_C2H2_sf"/>
</dbReference>
<feature type="compositionally biased region" description="Low complexity" evidence="8">
    <location>
        <begin position="410"/>
        <end position="422"/>
    </location>
</feature>
<dbReference type="GO" id="GO:0008270">
    <property type="term" value="F:zinc ion binding"/>
    <property type="evidence" value="ECO:0007669"/>
    <property type="project" value="UniProtKB-KW"/>
</dbReference>
<dbReference type="SMART" id="SM00355">
    <property type="entry name" value="ZnF_C2H2"/>
    <property type="match status" value="3"/>
</dbReference>
<evidence type="ECO:0000256" key="8">
    <source>
        <dbReference type="SAM" id="MobiDB-lite"/>
    </source>
</evidence>
<sequence>MDSIPDQGSPYINEISFVPPSPPPPDQSSPFHDDYNIPITSPPSYNGSHYSPYSGNSELSFVAGEDLNFALFDDDNGANITFDYDPTDYDAPHSGSSLLMYSDNEYATYMNSSASSEHHRGPYDYSSPSSNGDESNERRSRASSVSSAHNNTTHQSNFQPSPRLDVAQSFENMTVRSPNWGTDPLPPLQHPQQKPPSPPRLFMPDGYEEPPTINAPDGDGVMGGPQLHIVPATPIGGGVSVAVGVPTFQSRLEPLLQGTELGSQQQNWDQSSTNEPHSRQNTPFRFPRADPITTANTQPSSSSRVLNNDSGGLGLPPSAANNASFLFAAHPRTRSKSDTALEPPTWDAEFIQQQQQLQEGSALALDLDLQQQEDGGTVNMNDVLPGSQTYGSSSHQQSMNEFTFGGGGPSSNSNPNPNSSAGAAGGAGGFLSPDSSQLRRSKSESGRPIHHRQSRSEDIRSSPMPQHHLPQTQTHLSPNYHPPHGHGHGHHHSLGVSGSTSGGFLFPPPSDFLASLTGSAPGSNANNANNAFLTHDTLPLPLPPIRSLSPGSANKGHYRRASSGSRSERGAESWAAAGGGLLPSRVSPYPSPNASPRVRYDDLPPVPGSAGYEGEVALSGRMGMGGGLGPYGFGGNPQQQQQQRQQQQGGDVGGFGNEAGGRAYGDGDGLGFGAGDGAVVGQAAVVSKPNVTTGRTANASHKRRKQEATFVCPVQGCGSTFTRSFNLKGHIRSHNEEKPFQCHWPGCGKGFARQHDCKRHEQLHTNYRPFTCEGCNKQFARMDALNRHLRSEGGAECARLQEANGNGAGGGYASATSPTPSESQSPPPPQRARTRGRGEQDSVVFKRDQGQEVQWGLGGAVCL</sequence>
<name>A0A0C9WH83_9AGAR</name>
<dbReference type="OrthoDB" id="4748970at2759"/>
<feature type="region of interest" description="Disordered" evidence="8">
    <location>
        <begin position="260"/>
        <end position="317"/>
    </location>
</feature>
<dbReference type="Proteomes" id="UP000054477">
    <property type="component" value="Unassembled WGS sequence"/>
</dbReference>
<keyword evidence="6" id="KW-0804">Transcription</keyword>
<evidence type="ECO:0000313" key="11">
    <source>
        <dbReference type="Proteomes" id="UP000054477"/>
    </source>
</evidence>
<reference evidence="11" key="2">
    <citation type="submission" date="2015-01" db="EMBL/GenBank/DDBJ databases">
        <title>Evolutionary Origins and Diversification of the Mycorrhizal Mutualists.</title>
        <authorList>
            <consortium name="DOE Joint Genome Institute"/>
            <consortium name="Mycorrhizal Genomics Consortium"/>
            <person name="Kohler A."/>
            <person name="Kuo A."/>
            <person name="Nagy L.G."/>
            <person name="Floudas D."/>
            <person name="Copeland A."/>
            <person name="Barry K.W."/>
            <person name="Cichocki N."/>
            <person name="Veneault-Fourrey C."/>
            <person name="LaButti K."/>
            <person name="Lindquist E.A."/>
            <person name="Lipzen A."/>
            <person name="Lundell T."/>
            <person name="Morin E."/>
            <person name="Murat C."/>
            <person name="Riley R."/>
            <person name="Ohm R."/>
            <person name="Sun H."/>
            <person name="Tunlid A."/>
            <person name="Henrissat B."/>
            <person name="Grigoriev I.V."/>
            <person name="Hibbett D.S."/>
            <person name="Martin F."/>
        </authorList>
    </citation>
    <scope>NUCLEOTIDE SEQUENCE [LARGE SCALE GENOMIC DNA]</scope>
    <source>
        <strain evidence="11">LaAM-08-1</strain>
    </source>
</reference>
<dbReference type="HOGENOM" id="CLU_364897_0_0_1"/>
<feature type="compositionally biased region" description="Polar residues" evidence="8">
    <location>
        <begin position="260"/>
        <end position="283"/>
    </location>
</feature>
<feature type="compositionally biased region" description="Low complexity" evidence="8">
    <location>
        <begin position="142"/>
        <end position="151"/>
    </location>
</feature>
<evidence type="ECO:0000256" key="1">
    <source>
        <dbReference type="ARBA" id="ARBA00022723"/>
    </source>
</evidence>
<dbReference type="GO" id="GO:0005667">
    <property type="term" value="C:transcription regulator complex"/>
    <property type="evidence" value="ECO:0007669"/>
    <property type="project" value="TreeGrafter"/>
</dbReference>
<evidence type="ECO:0000256" key="5">
    <source>
        <dbReference type="ARBA" id="ARBA00023015"/>
    </source>
</evidence>
<keyword evidence="5" id="KW-0805">Transcription regulation</keyword>
<feature type="compositionally biased region" description="Polar residues" evidence="8">
    <location>
        <begin position="38"/>
        <end position="56"/>
    </location>
</feature>
<evidence type="ECO:0000256" key="3">
    <source>
        <dbReference type="ARBA" id="ARBA00022771"/>
    </source>
</evidence>
<evidence type="ECO:0000259" key="9">
    <source>
        <dbReference type="PROSITE" id="PS50157"/>
    </source>
</evidence>
<feature type="domain" description="C2H2-type" evidence="9">
    <location>
        <begin position="770"/>
        <end position="797"/>
    </location>
</feature>
<dbReference type="PROSITE" id="PS00028">
    <property type="entry name" value="ZINC_FINGER_C2H2_1"/>
    <property type="match status" value="2"/>
</dbReference>
<protein>
    <recommendedName>
        <fullName evidence="9">C2H2-type domain-containing protein</fullName>
    </recommendedName>
</protein>
<feature type="compositionally biased region" description="Polar residues" evidence="8">
    <location>
        <begin position="386"/>
        <end position="401"/>
    </location>
</feature>
<dbReference type="AlphaFoldDB" id="A0A0C9WH83"/>
<feature type="domain" description="C2H2-type" evidence="9">
    <location>
        <begin position="740"/>
        <end position="769"/>
    </location>
</feature>
<feature type="compositionally biased region" description="Polar residues" evidence="8">
    <location>
        <begin position="293"/>
        <end position="310"/>
    </location>
</feature>
<gene>
    <name evidence="10" type="ORF">K443DRAFT_686557</name>
</gene>
<organism evidence="10 11">
    <name type="scientific">Laccaria amethystina LaAM-08-1</name>
    <dbReference type="NCBI Taxonomy" id="1095629"/>
    <lineage>
        <taxon>Eukaryota</taxon>
        <taxon>Fungi</taxon>
        <taxon>Dikarya</taxon>
        <taxon>Basidiomycota</taxon>
        <taxon>Agaricomycotina</taxon>
        <taxon>Agaricomycetes</taxon>
        <taxon>Agaricomycetidae</taxon>
        <taxon>Agaricales</taxon>
        <taxon>Agaricineae</taxon>
        <taxon>Hydnangiaceae</taxon>
        <taxon>Laccaria</taxon>
    </lineage>
</organism>
<keyword evidence="2" id="KW-0677">Repeat</keyword>
<keyword evidence="1" id="KW-0479">Metal-binding</keyword>
<dbReference type="EMBL" id="KN839119">
    <property type="protein sequence ID" value="KIJ90744.1"/>
    <property type="molecule type" value="Genomic_DNA"/>
</dbReference>
<feature type="compositionally biased region" description="Low complexity" evidence="8">
    <location>
        <begin position="636"/>
        <end position="649"/>
    </location>
</feature>
<dbReference type="GO" id="GO:0000981">
    <property type="term" value="F:DNA-binding transcription factor activity, RNA polymerase II-specific"/>
    <property type="evidence" value="ECO:0007669"/>
    <property type="project" value="TreeGrafter"/>
</dbReference>
<evidence type="ECO:0000256" key="6">
    <source>
        <dbReference type="ARBA" id="ARBA00023163"/>
    </source>
</evidence>
<dbReference type="FunFam" id="3.30.160.60:FF:000032">
    <property type="entry name" value="Krueppel-like factor 4"/>
    <property type="match status" value="1"/>
</dbReference>
<evidence type="ECO:0000313" key="10">
    <source>
        <dbReference type="EMBL" id="KIJ90744.1"/>
    </source>
</evidence>
<dbReference type="Gene3D" id="3.30.160.60">
    <property type="entry name" value="Classic Zinc Finger"/>
    <property type="match status" value="3"/>
</dbReference>
<dbReference type="PANTHER" id="PTHR14003">
    <property type="entry name" value="TRANSCRIPTIONAL REPRESSOR PROTEIN YY"/>
    <property type="match status" value="1"/>
</dbReference>
<proteinExistence type="predicted"/>
<feature type="region of interest" description="Disordered" evidence="8">
    <location>
        <begin position="112"/>
        <end position="163"/>
    </location>
</feature>
<feature type="compositionally biased region" description="Gly residues" evidence="8">
    <location>
        <begin position="650"/>
        <end position="663"/>
    </location>
</feature>
<accession>A0A0C9WH83</accession>
<dbReference type="InterPro" id="IPR013087">
    <property type="entry name" value="Znf_C2H2_type"/>
</dbReference>
<evidence type="ECO:0000256" key="4">
    <source>
        <dbReference type="ARBA" id="ARBA00022833"/>
    </source>
</evidence>
<feature type="compositionally biased region" description="Low complexity" evidence="8">
    <location>
        <begin position="813"/>
        <end position="824"/>
    </location>
</feature>
<feature type="region of interest" description="Disordered" evidence="8">
    <location>
        <begin position="375"/>
        <end position="502"/>
    </location>
</feature>
<dbReference type="PROSITE" id="PS50157">
    <property type="entry name" value="ZINC_FINGER_C2H2_2"/>
    <property type="match status" value="3"/>
</dbReference>
<keyword evidence="3 7" id="KW-0863">Zinc-finger</keyword>
<reference evidence="10 11" key="1">
    <citation type="submission" date="2014-04" db="EMBL/GenBank/DDBJ databases">
        <authorList>
            <consortium name="DOE Joint Genome Institute"/>
            <person name="Kuo A."/>
            <person name="Kohler A."/>
            <person name="Nagy L.G."/>
            <person name="Floudas D."/>
            <person name="Copeland A."/>
            <person name="Barry K.W."/>
            <person name="Cichocki N."/>
            <person name="Veneault-Fourrey C."/>
            <person name="LaButti K."/>
            <person name="Lindquist E.A."/>
            <person name="Lipzen A."/>
            <person name="Lundell T."/>
            <person name="Morin E."/>
            <person name="Murat C."/>
            <person name="Sun H."/>
            <person name="Tunlid A."/>
            <person name="Henrissat B."/>
            <person name="Grigoriev I.V."/>
            <person name="Hibbett D.S."/>
            <person name="Martin F."/>
            <person name="Nordberg H.P."/>
            <person name="Cantor M.N."/>
            <person name="Hua S.X."/>
        </authorList>
    </citation>
    <scope>NUCLEOTIDE SEQUENCE [LARGE SCALE GENOMIC DNA]</scope>
    <source>
        <strain evidence="10 11">LaAM-08-1</strain>
    </source>
</reference>
<dbReference type="STRING" id="1095629.A0A0C9WH83"/>
<dbReference type="GO" id="GO:0000978">
    <property type="term" value="F:RNA polymerase II cis-regulatory region sequence-specific DNA binding"/>
    <property type="evidence" value="ECO:0007669"/>
    <property type="project" value="TreeGrafter"/>
</dbReference>
<feature type="compositionally biased region" description="Basic and acidic residues" evidence="8">
    <location>
        <begin position="836"/>
        <end position="849"/>
    </location>
</feature>
<feature type="compositionally biased region" description="Pro residues" evidence="8">
    <location>
        <begin position="184"/>
        <end position="201"/>
    </location>
</feature>
<dbReference type="SUPFAM" id="SSF57667">
    <property type="entry name" value="beta-beta-alpha zinc fingers"/>
    <property type="match status" value="3"/>
</dbReference>
<feature type="compositionally biased region" description="Gly residues" evidence="8">
    <location>
        <begin position="622"/>
        <end position="635"/>
    </location>
</feature>
<feature type="region of interest" description="Disordered" evidence="8">
    <location>
        <begin position="175"/>
        <end position="229"/>
    </location>
</feature>
<feature type="region of interest" description="Disordered" evidence="8">
    <location>
        <begin position="1"/>
        <end position="56"/>
    </location>
</feature>
<feature type="region of interest" description="Disordered" evidence="8">
    <location>
        <begin position="621"/>
        <end position="663"/>
    </location>
</feature>
<feature type="domain" description="C2H2-type" evidence="9">
    <location>
        <begin position="710"/>
        <end position="739"/>
    </location>
</feature>
<dbReference type="Pfam" id="PF00096">
    <property type="entry name" value="zf-C2H2"/>
    <property type="match status" value="2"/>
</dbReference>
<dbReference type="GO" id="GO:0031519">
    <property type="term" value="C:PcG protein complex"/>
    <property type="evidence" value="ECO:0007669"/>
    <property type="project" value="TreeGrafter"/>
</dbReference>
<feature type="compositionally biased region" description="Basic residues" evidence="8">
    <location>
        <begin position="483"/>
        <end position="493"/>
    </location>
</feature>
<evidence type="ECO:0000256" key="7">
    <source>
        <dbReference type="PROSITE-ProRule" id="PRU00042"/>
    </source>
</evidence>
<dbReference type="GO" id="GO:0000785">
    <property type="term" value="C:chromatin"/>
    <property type="evidence" value="ECO:0007669"/>
    <property type="project" value="TreeGrafter"/>
</dbReference>
<keyword evidence="4" id="KW-0862">Zinc</keyword>
<evidence type="ECO:0000256" key="2">
    <source>
        <dbReference type="ARBA" id="ARBA00022737"/>
    </source>
</evidence>
<dbReference type="PANTHER" id="PTHR14003:SF19">
    <property type="entry name" value="YY2 TRANSCRIPTION FACTOR"/>
    <property type="match status" value="1"/>
</dbReference>